<dbReference type="PANTHER" id="PTHR38733:SF1">
    <property type="entry name" value="TYPE IV METHYL-DIRECTED RESTRICTION ENZYME ECOKMCRBC"/>
    <property type="match status" value="1"/>
</dbReference>
<name>A0A433RQ11_9BACL</name>
<gene>
    <name evidence="1" type="ORF">QI30_16795</name>
</gene>
<dbReference type="PANTHER" id="PTHR38733">
    <property type="entry name" value="PROTEIN MCRC"/>
    <property type="match status" value="1"/>
</dbReference>
<protein>
    <recommendedName>
        <fullName evidence="3">Restriction endonuclease</fullName>
    </recommendedName>
</protein>
<accession>A0A433RQ11</accession>
<dbReference type="InterPro" id="IPR014407">
    <property type="entry name" value="McrC_bac"/>
</dbReference>
<evidence type="ECO:0000313" key="1">
    <source>
        <dbReference type="EMBL" id="RUS52424.1"/>
    </source>
</evidence>
<reference evidence="1 2" key="1">
    <citation type="submission" date="2014-11" db="EMBL/GenBank/DDBJ databases">
        <title>Genome sequence and analysis of novel Kurthia sp.</title>
        <authorList>
            <person name="Lawson J.N."/>
            <person name="Gonzalez J.E."/>
            <person name="Rinauldi L."/>
            <person name="Xuan Z."/>
            <person name="Firman A."/>
            <person name="Shaddox L."/>
            <person name="Trudeau A."/>
            <person name="Shah S."/>
            <person name="Reiman D."/>
        </authorList>
    </citation>
    <scope>NUCLEOTIDE SEQUENCE [LARGE SCALE GENOMIC DNA]</scope>
    <source>
        <strain evidence="1 2">3B1D</strain>
    </source>
</reference>
<keyword evidence="2" id="KW-1185">Reference proteome</keyword>
<dbReference type="OrthoDB" id="9786961at2"/>
<dbReference type="EMBL" id="JTFC01000042">
    <property type="protein sequence ID" value="RUS52424.1"/>
    <property type="molecule type" value="Genomic_DNA"/>
</dbReference>
<organism evidence="1 2">
    <name type="scientific">Candidatus Kurthia intestinigallinarum</name>
    <dbReference type="NCBI Taxonomy" id="1562256"/>
    <lineage>
        <taxon>Bacteria</taxon>
        <taxon>Bacillati</taxon>
        <taxon>Bacillota</taxon>
        <taxon>Bacilli</taxon>
        <taxon>Bacillales</taxon>
        <taxon>Caryophanaceae</taxon>
        <taxon>Kurthia</taxon>
    </lineage>
</organism>
<dbReference type="PIRSF" id="PIRSF003109">
    <property type="entry name" value="McrC"/>
    <property type="match status" value="1"/>
</dbReference>
<dbReference type="GO" id="GO:0009307">
    <property type="term" value="P:DNA restriction-modification system"/>
    <property type="evidence" value="ECO:0007669"/>
    <property type="project" value="InterPro"/>
</dbReference>
<proteinExistence type="predicted"/>
<dbReference type="InterPro" id="IPR019292">
    <property type="entry name" value="McrC"/>
</dbReference>
<evidence type="ECO:0000313" key="2">
    <source>
        <dbReference type="Proteomes" id="UP000288623"/>
    </source>
</evidence>
<sequence>MIPIANIYYMLSYSAGILPEQGERFVTASNDEALVELFAQAFERRLTPVVKRGFYKEYVTTKQETTAPRGKILMRETMRLGHKPRVVSEVDHFSVDILHNQIIRATLVKLIHDGSLTRQTTTKLTRQLRYFQEITPIRVTAQHFENLTFHRQNQNDRMLLDICRMIHLYTMIDEVDGRLRFIDFEKTHRMHELFEQFVRNFYKQHLHDYQVSREYMDWHVGRVVKGDRSLIPKMQTDICLTNEARKIIIDTKYYEHTLMTTRYGAERVHSQNLYQLYSYLENAESRPMMAGMLLYPQVDEPIDLVVELNGYPLTVATVDLNVHWSVIHTRLMQLIERI</sequence>
<dbReference type="Pfam" id="PF10117">
    <property type="entry name" value="McrBC"/>
    <property type="match status" value="1"/>
</dbReference>
<comment type="caution">
    <text evidence="1">The sequence shown here is derived from an EMBL/GenBank/DDBJ whole genome shotgun (WGS) entry which is preliminary data.</text>
</comment>
<dbReference type="RefSeq" id="WP_126991755.1">
    <property type="nucleotide sequence ID" value="NZ_JTFC01000042.1"/>
</dbReference>
<evidence type="ECO:0008006" key="3">
    <source>
        <dbReference type="Google" id="ProtNLM"/>
    </source>
</evidence>
<dbReference type="Proteomes" id="UP000288623">
    <property type="component" value="Unassembled WGS sequence"/>
</dbReference>
<dbReference type="AlphaFoldDB" id="A0A433RQ11"/>